<feature type="binding site" evidence="6">
    <location>
        <position position="178"/>
    </location>
    <ligand>
        <name>Zn(2+)</name>
        <dbReference type="ChEBI" id="CHEBI:29105"/>
        <label>2</label>
    </ligand>
</feature>
<evidence type="ECO:0000256" key="3">
    <source>
        <dbReference type="ARBA" id="ARBA00022723"/>
    </source>
</evidence>
<evidence type="ECO:0000313" key="10">
    <source>
        <dbReference type="Proteomes" id="UP000294682"/>
    </source>
</evidence>
<feature type="transmembrane region" description="Helical" evidence="7">
    <location>
        <begin position="400"/>
        <end position="420"/>
    </location>
</feature>
<evidence type="ECO:0000256" key="4">
    <source>
        <dbReference type="ARBA" id="ARBA00022801"/>
    </source>
</evidence>
<name>A0A9X8UJN6_9FIRM</name>
<dbReference type="CDD" id="cd01317">
    <property type="entry name" value="DHOase_IIa"/>
    <property type="match status" value="1"/>
</dbReference>
<dbReference type="EMBL" id="SLUK01000007">
    <property type="protein sequence ID" value="TCL43056.1"/>
    <property type="molecule type" value="Genomic_DNA"/>
</dbReference>
<feature type="binding site" evidence="6">
    <location>
        <begin position="62"/>
        <end position="64"/>
    </location>
    <ligand>
        <name>substrate</name>
    </ligand>
</feature>
<dbReference type="AlphaFoldDB" id="A0A9X8UJN6"/>
<dbReference type="PROSITE" id="PS00482">
    <property type="entry name" value="DIHYDROOROTASE_1"/>
    <property type="match status" value="1"/>
</dbReference>
<dbReference type="HAMAP" id="MF_00220_B">
    <property type="entry name" value="PyrC_classI_B"/>
    <property type="match status" value="1"/>
</dbReference>
<feature type="binding site" evidence="6">
    <location>
        <position position="62"/>
    </location>
    <ligand>
        <name>Zn(2+)</name>
        <dbReference type="ChEBI" id="CHEBI:29105"/>
        <label>1</label>
    </ligand>
</feature>
<dbReference type="GO" id="GO:0005737">
    <property type="term" value="C:cytoplasm"/>
    <property type="evidence" value="ECO:0007669"/>
    <property type="project" value="TreeGrafter"/>
</dbReference>
<feature type="binding site" evidence="6">
    <location>
        <position position="277"/>
    </location>
    <ligand>
        <name>substrate</name>
    </ligand>
</feature>
<gene>
    <name evidence="6" type="primary">pyrC</name>
    <name evidence="9" type="ORF">EDD78_107160</name>
</gene>
<evidence type="ECO:0000256" key="2">
    <source>
        <dbReference type="ARBA" id="ARBA00010286"/>
    </source>
</evidence>
<dbReference type="GO" id="GO:0044205">
    <property type="term" value="P:'de novo' UMP biosynthetic process"/>
    <property type="evidence" value="ECO:0007669"/>
    <property type="project" value="UniProtKB-UniRule"/>
</dbReference>
<dbReference type="GO" id="GO:0004151">
    <property type="term" value="F:dihydroorotase activity"/>
    <property type="evidence" value="ECO:0007669"/>
    <property type="project" value="UniProtKB-UniRule"/>
</dbReference>
<keyword evidence="7" id="KW-0812">Transmembrane</keyword>
<dbReference type="InterPro" id="IPR032466">
    <property type="entry name" value="Metal_Hydrolase"/>
</dbReference>
<dbReference type="EC" id="3.5.2.3" evidence="6"/>
<comment type="pathway">
    <text evidence="6">Pyrimidine metabolism; UMP biosynthesis via de novo pathway; (S)-dihydroorotate from bicarbonate: step 3/3.</text>
</comment>
<dbReference type="RefSeq" id="WP_132084755.1">
    <property type="nucleotide sequence ID" value="NZ_SLUK01000007.1"/>
</dbReference>
<dbReference type="NCBIfam" id="TIGR00857">
    <property type="entry name" value="pyrC_multi"/>
    <property type="match status" value="1"/>
</dbReference>
<dbReference type="GO" id="GO:0008270">
    <property type="term" value="F:zinc ion binding"/>
    <property type="evidence" value="ECO:0007669"/>
    <property type="project" value="UniProtKB-UniRule"/>
</dbReference>
<dbReference type="Proteomes" id="UP000294682">
    <property type="component" value="Unassembled WGS sequence"/>
</dbReference>
<dbReference type="PANTHER" id="PTHR43668:SF2">
    <property type="entry name" value="ALLANTOINASE"/>
    <property type="match status" value="1"/>
</dbReference>
<comment type="cofactor">
    <cofactor evidence="6">
        <name>Zn(2+)</name>
        <dbReference type="ChEBI" id="CHEBI:29105"/>
    </cofactor>
    <text evidence="6">Binds 2 Zn(2+) ions per subunit.</text>
</comment>
<organism evidence="9 10">
    <name type="scientific">Harryflintia acetispora</name>
    <dbReference type="NCBI Taxonomy" id="1849041"/>
    <lineage>
        <taxon>Bacteria</taxon>
        <taxon>Bacillati</taxon>
        <taxon>Bacillota</taxon>
        <taxon>Clostridia</taxon>
        <taxon>Eubacteriales</taxon>
        <taxon>Oscillospiraceae</taxon>
        <taxon>Harryflintia</taxon>
    </lineage>
</organism>
<dbReference type="SUPFAM" id="SSF51338">
    <property type="entry name" value="Composite domain of metallo-dependent hydrolases"/>
    <property type="match status" value="1"/>
</dbReference>
<evidence type="ECO:0000256" key="1">
    <source>
        <dbReference type="ARBA" id="ARBA00002368"/>
    </source>
</evidence>
<protein>
    <recommendedName>
        <fullName evidence="6">Dihydroorotase</fullName>
        <shortName evidence="6">DHOase</shortName>
        <ecNumber evidence="6">3.5.2.3</ecNumber>
    </recommendedName>
</protein>
<dbReference type="InterPro" id="IPR011059">
    <property type="entry name" value="Metal-dep_hydrolase_composite"/>
</dbReference>
<sequence>MRLLIKNGRVLDPAQGIDGRMDLLIEDGKIAALSEHCDERADLCYDAGGKLVAPGLVDMHVHLRDPGQTHKEDIITGTAAAAAGGVTSLVCMPNTAPAIDSAETVSYILERARWGSARVYPCGAITKGLRGEELCDYKSLRAAGAVAVSDDGRPVEDEGMFERAVKRAAEAGLLTISHCEDLKIIDGGIINKGAVSEQLGVRGMDRESEDSITAREISVAERTGRHVHIAHVSTRGSVELLRRAKARGVPVSGETGPHYFTLTERELLRRDANWRMNPPLREEADRLAVIEGLRDGTLEAIATDHAPHTPAEKADFLSAPNGIVGLETSFLLGYTNLVKTGLLPLRRLVELMSLSPARLLGLPAGTLAVGANADLAVFDLEREVTVDPERFRSKARNTPFAGTALFGPCVLTVCGGRIVYQRQR</sequence>
<feature type="binding site" evidence="6">
    <location>
        <position position="231"/>
    </location>
    <ligand>
        <name>Zn(2+)</name>
        <dbReference type="ChEBI" id="CHEBI:29105"/>
        <label>2</label>
    </ligand>
</feature>
<evidence type="ECO:0000256" key="5">
    <source>
        <dbReference type="ARBA" id="ARBA00022975"/>
    </source>
</evidence>
<dbReference type="InterPro" id="IPR050138">
    <property type="entry name" value="DHOase/Allantoinase_Hydrolase"/>
</dbReference>
<dbReference type="InterPro" id="IPR024403">
    <property type="entry name" value="DHOase_cat"/>
</dbReference>
<dbReference type="PANTHER" id="PTHR43668">
    <property type="entry name" value="ALLANTOINASE"/>
    <property type="match status" value="1"/>
</dbReference>
<feature type="domain" description="Dihydroorotase catalytic" evidence="8">
    <location>
        <begin position="49"/>
        <end position="235"/>
    </location>
</feature>
<comment type="caution">
    <text evidence="9">The sequence shown here is derived from an EMBL/GenBank/DDBJ whole genome shotgun (WGS) entry which is preliminary data.</text>
</comment>
<dbReference type="InterPro" id="IPR004722">
    <property type="entry name" value="DHOase"/>
</dbReference>
<keyword evidence="10" id="KW-1185">Reference proteome</keyword>
<comment type="function">
    <text evidence="1 6">Catalyzes the reversible cyclization of carbamoyl aspartate to dihydroorotate.</text>
</comment>
<evidence type="ECO:0000259" key="8">
    <source>
        <dbReference type="Pfam" id="PF12890"/>
    </source>
</evidence>
<evidence type="ECO:0000256" key="7">
    <source>
        <dbReference type="SAM" id="Phobius"/>
    </source>
</evidence>
<dbReference type="GO" id="GO:0006145">
    <property type="term" value="P:purine nucleobase catabolic process"/>
    <property type="evidence" value="ECO:0007669"/>
    <property type="project" value="TreeGrafter"/>
</dbReference>
<keyword evidence="7" id="KW-0472">Membrane</keyword>
<keyword evidence="5 6" id="KW-0665">Pyrimidine biosynthesis</keyword>
<evidence type="ECO:0000256" key="6">
    <source>
        <dbReference type="HAMAP-Rule" id="MF_00220"/>
    </source>
</evidence>
<feature type="binding site" evidence="6">
    <location>
        <position position="304"/>
    </location>
    <ligand>
        <name>Zn(2+)</name>
        <dbReference type="ChEBI" id="CHEBI:29105"/>
        <label>1</label>
    </ligand>
</feature>
<dbReference type="Gene3D" id="2.30.40.10">
    <property type="entry name" value="Urease, subunit C, domain 1"/>
    <property type="match status" value="1"/>
</dbReference>
<accession>A0A9X8UJN6</accession>
<feature type="binding site" evidence="6">
    <location>
        <position position="151"/>
    </location>
    <ligand>
        <name>Zn(2+)</name>
        <dbReference type="ChEBI" id="CHEBI:29105"/>
        <label>2</label>
    </ligand>
</feature>
<keyword evidence="7" id="KW-1133">Transmembrane helix</keyword>
<evidence type="ECO:0000313" key="9">
    <source>
        <dbReference type="EMBL" id="TCL43056.1"/>
    </source>
</evidence>
<keyword evidence="3 6" id="KW-0479">Metal-binding</keyword>
<dbReference type="PROSITE" id="PS00483">
    <property type="entry name" value="DIHYDROOROTASE_2"/>
    <property type="match status" value="1"/>
</dbReference>
<keyword evidence="6" id="KW-0862">Zinc</keyword>
<proteinExistence type="inferred from homology"/>
<dbReference type="GO" id="GO:0004038">
    <property type="term" value="F:allantoinase activity"/>
    <property type="evidence" value="ECO:0007669"/>
    <property type="project" value="TreeGrafter"/>
</dbReference>
<dbReference type="Gene3D" id="3.20.20.140">
    <property type="entry name" value="Metal-dependent hydrolases"/>
    <property type="match status" value="1"/>
</dbReference>
<dbReference type="Pfam" id="PF12890">
    <property type="entry name" value="DHOase"/>
    <property type="match status" value="1"/>
</dbReference>
<feature type="binding site" evidence="6">
    <location>
        <position position="308"/>
    </location>
    <ligand>
        <name>substrate</name>
    </ligand>
</feature>
<dbReference type="SUPFAM" id="SSF51556">
    <property type="entry name" value="Metallo-dependent hydrolases"/>
    <property type="match status" value="1"/>
</dbReference>
<comment type="catalytic activity">
    <reaction evidence="6">
        <text>(S)-dihydroorotate + H2O = N-carbamoyl-L-aspartate + H(+)</text>
        <dbReference type="Rhea" id="RHEA:24296"/>
        <dbReference type="ChEBI" id="CHEBI:15377"/>
        <dbReference type="ChEBI" id="CHEBI:15378"/>
        <dbReference type="ChEBI" id="CHEBI:30864"/>
        <dbReference type="ChEBI" id="CHEBI:32814"/>
        <dbReference type="EC" id="3.5.2.3"/>
    </reaction>
</comment>
<comment type="caution">
    <text evidence="6">Lacks conserved residue(s) required for the propagation of feature annotation.</text>
</comment>
<feature type="active site" evidence="6">
    <location>
        <position position="304"/>
    </location>
</feature>
<feature type="binding site" evidence="6">
    <location>
        <position position="151"/>
    </location>
    <ligand>
        <name>Zn(2+)</name>
        <dbReference type="ChEBI" id="CHEBI:29105"/>
        <label>1</label>
    </ligand>
</feature>
<feature type="binding site" evidence="6">
    <location>
        <position position="94"/>
    </location>
    <ligand>
        <name>substrate</name>
    </ligand>
</feature>
<comment type="similarity">
    <text evidence="2 6">Belongs to the metallo-dependent hydrolases superfamily. DHOase family. Class I DHOase subfamily.</text>
</comment>
<keyword evidence="4 6" id="KW-0378">Hydrolase</keyword>
<reference evidence="9 10" key="1">
    <citation type="submission" date="2019-03" db="EMBL/GenBank/DDBJ databases">
        <title>Genomic Encyclopedia of Type Strains, Phase IV (KMG-IV): sequencing the most valuable type-strain genomes for metagenomic binning, comparative biology and taxonomic classification.</title>
        <authorList>
            <person name="Goeker M."/>
        </authorList>
    </citation>
    <scope>NUCLEOTIDE SEQUENCE [LARGE SCALE GENOMIC DNA]</scope>
    <source>
        <strain evidence="9 10">DSM 100433</strain>
    </source>
</reference>
<dbReference type="InterPro" id="IPR002195">
    <property type="entry name" value="Dihydroorotase_CS"/>
</dbReference>
<feature type="binding site" evidence="6">
    <location>
        <position position="60"/>
    </location>
    <ligand>
        <name>Zn(2+)</name>
        <dbReference type="ChEBI" id="CHEBI:29105"/>
        <label>1</label>
    </ligand>
</feature>